<dbReference type="InterPro" id="IPR020846">
    <property type="entry name" value="MFS_dom"/>
</dbReference>
<feature type="transmembrane region" description="Helical" evidence="6">
    <location>
        <begin position="406"/>
        <end position="423"/>
    </location>
</feature>
<dbReference type="Proteomes" id="UP000663826">
    <property type="component" value="Unassembled WGS sequence"/>
</dbReference>
<evidence type="ECO:0000313" key="9">
    <source>
        <dbReference type="Proteomes" id="UP000663826"/>
    </source>
</evidence>
<comment type="subcellular location">
    <subcellularLocation>
        <location evidence="1">Membrane</location>
        <topology evidence="1">Multi-pass membrane protein</topology>
    </subcellularLocation>
</comment>
<dbReference type="GO" id="GO:0016020">
    <property type="term" value="C:membrane"/>
    <property type="evidence" value="ECO:0007669"/>
    <property type="project" value="UniProtKB-SubCell"/>
</dbReference>
<dbReference type="PROSITE" id="PS50850">
    <property type="entry name" value="MFS"/>
    <property type="match status" value="1"/>
</dbReference>
<protein>
    <recommendedName>
        <fullName evidence="7">Major facilitator superfamily (MFS) profile domain-containing protein</fullName>
    </recommendedName>
</protein>
<keyword evidence="5 6" id="KW-0472">Membrane</keyword>
<organism evidence="8 9">
    <name type="scientific">Rhizoctonia solani</name>
    <dbReference type="NCBI Taxonomy" id="456999"/>
    <lineage>
        <taxon>Eukaryota</taxon>
        <taxon>Fungi</taxon>
        <taxon>Dikarya</taxon>
        <taxon>Basidiomycota</taxon>
        <taxon>Agaricomycotina</taxon>
        <taxon>Agaricomycetes</taxon>
        <taxon>Cantharellales</taxon>
        <taxon>Ceratobasidiaceae</taxon>
        <taxon>Rhizoctonia</taxon>
    </lineage>
</organism>
<dbReference type="Gene3D" id="1.20.1250.20">
    <property type="entry name" value="MFS general substrate transporter like domains"/>
    <property type="match status" value="1"/>
</dbReference>
<feature type="transmembrane region" description="Helical" evidence="6">
    <location>
        <begin position="307"/>
        <end position="329"/>
    </location>
</feature>
<evidence type="ECO:0000256" key="5">
    <source>
        <dbReference type="ARBA" id="ARBA00023136"/>
    </source>
</evidence>
<dbReference type="InterPro" id="IPR050360">
    <property type="entry name" value="MFS_Sugar_Transporters"/>
</dbReference>
<dbReference type="PANTHER" id="PTHR48022">
    <property type="entry name" value="PLASTIDIC GLUCOSE TRANSPORTER 4"/>
    <property type="match status" value="1"/>
</dbReference>
<name>A0A8H3GQV4_9AGAM</name>
<dbReference type="GO" id="GO:0005351">
    <property type="term" value="F:carbohydrate:proton symporter activity"/>
    <property type="evidence" value="ECO:0007669"/>
    <property type="project" value="TreeGrafter"/>
</dbReference>
<evidence type="ECO:0000259" key="7">
    <source>
        <dbReference type="PROSITE" id="PS50850"/>
    </source>
</evidence>
<feature type="transmembrane region" description="Helical" evidence="6">
    <location>
        <begin position="336"/>
        <end position="358"/>
    </location>
</feature>
<evidence type="ECO:0000313" key="8">
    <source>
        <dbReference type="EMBL" id="CAE6461692.1"/>
    </source>
</evidence>
<comment type="caution">
    <text evidence="8">The sequence shown here is derived from an EMBL/GenBank/DDBJ whole genome shotgun (WGS) entry which is preliminary data.</text>
</comment>
<sequence length="436" mass="48999">MAPLGAPNFSPDDTPLDIVLYSGRWYRHRHLVILNLMLVVPLVTSYANGYDGSMMNGLQSVDGWKEYFGYPTPKELGLFNAIQSIGSLAATPPAPFLSDRKVHDWIWDNTRKLAQQPRYGTKSEEWSKAMMASPLLISELAYPTHRAPLTALYNSLWFSGQIVAGWSTFGTFRIPNEWSWRIPSALQGASSVIQLLFVWFIPDSPRWLVSVGRDQEAREVLKKWHAGGEENNGLVQFEYQEIKNAIATESQRGAAWIDLFRTPGNRRRMRIILAIALFSQWSGNGLISYYLERVLSGIHIESSRDQTLINGCIAIWNFMWAAGAAMFVDRLGRRKLFLTSNIGMLFGFAMLTACAGVFETSRAPGAGHGVIASLFLYQAAYAIGYTPLLVSYTVEILPFFLRAKGLATMYLFVTAALIFNQYTNPIALEALKWKYC</sequence>
<feature type="transmembrane region" description="Helical" evidence="6">
    <location>
        <begin position="370"/>
        <end position="394"/>
    </location>
</feature>
<dbReference type="PROSITE" id="PS00216">
    <property type="entry name" value="SUGAR_TRANSPORT_1"/>
    <property type="match status" value="1"/>
</dbReference>
<dbReference type="SUPFAM" id="SSF103473">
    <property type="entry name" value="MFS general substrate transporter"/>
    <property type="match status" value="1"/>
</dbReference>
<dbReference type="PANTHER" id="PTHR48022:SF64">
    <property type="entry name" value="MAJOR FACILITATOR SUPERFAMILY (MFS) PROFILE DOMAIN-CONTAINING PROTEIN"/>
    <property type="match status" value="1"/>
</dbReference>
<gene>
    <name evidence="8" type="ORF">RDB_LOCUS88784</name>
</gene>
<reference evidence="8" key="1">
    <citation type="submission" date="2021-01" db="EMBL/GenBank/DDBJ databases">
        <authorList>
            <person name="Kaushik A."/>
        </authorList>
    </citation>
    <scope>NUCLEOTIDE SEQUENCE</scope>
    <source>
        <strain evidence="8">AG1-1B</strain>
    </source>
</reference>
<evidence type="ECO:0000256" key="2">
    <source>
        <dbReference type="ARBA" id="ARBA00010992"/>
    </source>
</evidence>
<dbReference type="InterPro" id="IPR036259">
    <property type="entry name" value="MFS_trans_sf"/>
</dbReference>
<comment type="similarity">
    <text evidence="2">Belongs to the major facilitator superfamily. Sugar transporter (TC 2.A.1.1) family.</text>
</comment>
<feature type="transmembrane region" description="Helical" evidence="6">
    <location>
        <begin position="271"/>
        <end position="291"/>
    </location>
</feature>
<dbReference type="InterPro" id="IPR005828">
    <property type="entry name" value="MFS_sugar_transport-like"/>
</dbReference>
<dbReference type="Pfam" id="PF00083">
    <property type="entry name" value="Sugar_tr"/>
    <property type="match status" value="1"/>
</dbReference>
<dbReference type="AlphaFoldDB" id="A0A8H3GQV4"/>
<feature type="domain" description="Major facilitator superfamily (MFS) profile" evidence="7">
    <location>
        <begin position="269"/>
        <end position="436"/>
    </location>
</feature>
<feature type="transmembrane region" description="Helical" evidence="6">
    <location>
        <begin position="31"/>
        <end position="50"/>
    </location>
</feature>
<keyword evidence="4 6" id="KW-1133">Transmembrane helix</keyword>
<evidence type="ECO:0000256" key="1">
    <source>
        <dbReference type="ARBA" id="ARBA00004141"/>
    </source>
</evidence>
<evidence type="ECO:0000256" key="6">
    <source>
        <dbReference type="SAM" id="Phobius"/>
    </source>
</evidence>
<keyword evidence="3 6" id="KW-0812">Transmembrane</keyword>
<evidence type="ECO:0000256" key="4">
    <source>
        <dbReference type="ARBA" id="ARBA00022989"/>
    </source>
</evidence>
<accession>A0A8H3GQV4</accession>
<dbReference type="InterPro" id="IPR005829">
    <property type="entry name" value="Sugar_transporter_CS"/>
</dbReference>
<evidence type="ECO:0000256" key="3">
    <source>
        <dbReference type="ARBA" id="ARBA00022692"/>
    </source>
</evidence>
<dbReference type="EMBL" id="CAJMWQ010001775">
    <property type="protein sequence ID" value="CAE6461692.1"/>
    <property type="molecule type" value="Genomic_DNA"/>
</dbReference>
<proteinExistence type="inferred from homology"/>